<reference evidence="4 5" key="1">
    <citation type="submission" date="2020-03" db="EMBL/GenBank/DDBJ databases">
        <title>Soil Listeria distribution.</title>
        <authorList>
            <person name="Liao J."/>
            <person name="Wiedmann M."/>
        </authorList>
    </citation>
    <scope>NUCLEOTIDE SEQUENCE [LARGE SCALE GENOMIC DNA]</scope>
    <source>
        <strain evidence="4 5">FSL L7-0978</strain>
    </source>
</reference>
<dbReference type="Pfam" id="PF09851">
    <property type="entry name" value="SHOCT"/>
    <property type="match status" value="1"/>
</dbReference>
<dbReference type="InterPro" id="IPR027860">
    <property type="entry name" value="DUF4429"/>
</dbReference>
<dbReference type="InterPro" id="IPR018649">
    <property type="entry name" value="SHOCT"/>
</dbReference>
<proteinExistence type="predicted"/>
<feature type="compositionally biased region" description="Basic and acidic residues" evidence="1">
    <location>
        <begin position="25"/>
        <end position="39"/>
    </location>
</feature>
<organism evidence="4 5">
    <name type="scientific">Listeria booriae</name>
    <dbReference type="NCBI Taxonomy" id="1552123"/>
    <lineage>
        <taxon>Bacteria</taxon>
        <taxon>Bacillati</taxon>
        <taxon>Bacillota</taxon>
        <taxon>Bacilli</taxon>
        <taxon>Bacillales</taxon>
        <taxon>Listeriaceae</taxon>
        <taxon>Listeria</taxon>
    </lineage>
</organism>
<evidence type="ECO:0000259" key="2">
    <source>
        <dbReference type="Pfam" id="PF09851"/>
    </source>
</evidence>
<protein>
    <submittedName>
        <fullName evidence="4">DUF4429 domain-containing protein</fullName>
    </submittedName>
</protein>
<evidence type="ECO:0000256" key="1">
    <source>
        <dbReference type="SAM" id="MobiDB-lite"/>
    </source>
</evidence>
<feature type="domain" description="DUF4429" evidence="3">
    <location>
        <begin position="99"/>
        <end position="183"/>
    </location>
</feature>
<gene>
    <name evidence="4" type="ORF">HCA52_01235</name>
</gene>
<dbReference type="AlphaFoldDB" id="A0A7X0XUW3"/>
<dbReference type="RefSeq" id="WP_185491273.1">
    <property type="nucleotide sequence ID" value="NZ_JAARVC010000001.1"/>
</dbReference>
<evidence type="ECO:0000313" key="5">
    <source>
        <dbReference type="Proteomes" id="UP000539064"/>
    </source>
</evidence>
<dbReference type="Pfam" id="PF14472">
    <property type="entry name" value="DUF4429"/>
    <property type="match status" value="1"/>
</dbReference>
<feature type="domain" description="SHOCT" evidence="2">
    <location>
        <begin position="210"/>
        <end position="237"/>
    </location>
</feature>
<dbReference type="EMBL" id="JAARVG010000001">
    <property type="protein sequence ID" value="MBC1792024.1"/>
    <property type="molecule type" value="Genomic_DNA"/>
</dbReference>
<name>A0A7X0XUW3_9LIST</name>
<evidence type="ECO:0000259" key="3">
    <source>
        <dbReference type="Pfam" id="PF14472"/>
    </source>
</evidence>
<evidence type="ECO:0000313" key="4">
    <source>
        <dbReference type="EMBL" id="MBC1792024.1"/>
    </source>
</evidence>
<sequence length="239" mass="26499">MVDWKGLAKKSIEKSTEVAKQGVSKSKEKADEKKREKALQEEQDLAFEKMVLGASLRAEKLNLKGKNKKQILEAEHIRNQQIRNNQFVFEKPAKTTVILDDNFVRITHKGLTNALTVGSSGEKVIKISDINSVQLSPPGGIVSGYLQFTLAGNKNTQGLSEAVKDENSIIFIKDDLDMAVVIKTIVEGLMAQDQDASGVTVNQQDLSPAEELRKYKALLDDGILTQDEFDAKKKQLLDM</sequence>
<feature type="region of interest" description="Disordered" evidence="1">
    <location>
        <begin position="1"/>
        <end position="39"/>
    </location>
</feature>
<accession>A0A7X0XUW3</accession>
<comment type="caution">
    <text evidence="4">The sequence shown here is derived from an EMBL/GenBank/DDBJ whole genome shotgun (WGS) entry which is preliminary data.</text>
</comment>
<dbReference type="Proteomes" id="UP000539064">
    <property type="component" value="Unassembled WGS sequence"/>
</dbReference>